<dbReference type="EMBL" id="JANUXX010000005">
    <property type="protein sequence ID" value="MCS4488306.1"/>
    <property type="molecule type" value="Genomic_DNA"/>
</dbReference>
<dbReference type="InterPro" id="IPR005325">
    <property type="entry name" value="DUF308_memb"/>
</dbReference>
<keyword evidence="1" id="KW-0472">Membrane</keyword>
<feature type="transmembrane region" description="Helical" evidence="1">
    <location>
        <begin position="147"/>
        <end position="167"/>
    </location>
</feature>
<evidence type="ECO:0000313" key="3">
    <source>
        <dbReference type="Proteomes" id="UP001206548"/>
    </source>
</evidence>
<comment type="caution">
    <text evidence="2">The sequence shown here is derived from an EMBL/GenBank/DDBJ whole genome shotgun (WGS) entry which is preliminary data.</text>
</comment>
<dbReference type="Proteomes" id="UP001206548">
    <property type="component" value="Unassembled WGS sequence"/>
</dbReference>
<dbReference type="PANTHER" id="PTHR34989:SF1">
    <property type="entry name" value="PROTEIN HDED"/>
    <property type="match status" value="1"/>
</dbReference>
<sequence length="169" mass="18766">MKYFSLTTGAISLLFGIYLFTSPLATVSTIGWILAVFIFIYGINGITTYFHHINNERNVWMLIQSTFSVIFGLLLITGSTFARSSIVIMILAYWMLVSGILRLITGYQLNRAGFPKSDSNHYFVSGILAIIFAIIFFSSPILSAAIIGRFVALIPIAIGISSIYTFIRL</sequence>
<reference evidence="2 3" key="1">
    <citation type="journal article" date="2023" name="Int. J. Syst. Evol. Microbiol.">
        <title>Streptococcus sciuri sp. nov., Staphylococcus marylandisciuri sp. nov. and Staphylococcus americanisciuri sp. nov., isolated from faeces of eastern grey squirrel (Sciurus carolinensis).</title>
        <authorList>
            <person name="Volokhov D.V."/>
            <person name="Zagorodnyaya T.A."/>
            <person name="Furtak V.A."/>
            <person name="Nattanmai G."/>
            <person name="Randall L."/>
            <person name="Jose S."/>
            <person name="Gao Y."/>
            <person name="Eisenberg T."/>
            <person name="Delmonte P."/>
            <person name="Blom J."/>
            <person name="Mitchell K.K."/>
        </authorList>
    </citation>
    <scope>NUCLEOTIDE SEQUENCE [LARGE SCALE GENOMIC DNA]</scope>
    <source>
        <strain evidence="2 3">SQ9-PEA</strain>
    </source>
</reference>
<keyword evidence="1" id="KW-1133">Transmembrane helix</keyword>
<evidence type="ECO:0000256" key="1">
    <source>
        <dbReference type="SAM" id="Phobius"/>
    </source>
</evidence>
<gene>
    <name evidence="2" type="ORF">NXS10_04960</name>
</gene>
<protein>
    <submittedName>
        <fullName evidence="2">DUF308 domain-containing protein</fullName>
    </submittedName>
</protein>
<dbReference type="PANTHER" id="PTHR34989">
    <property type="entry name" value="PROTEIN HDED"/>
    <property type="match status" value="1"/>
</dbReference>
<name>A0ABT2F8G8_9STRE</name>
<feature type="transmembrane region" description="Helical" evidence="1">
    <location>
        <begin position="82"/>
        <end position="101"/>
    </location>
</feature>
<feature type="transmembrane region" description="Helical" evidence="1">
    <location>
        <begin position="122"/>
        <end position="141"/>
    </location>
</feature>
<dbReference type="RefSeq" id="WP_259138319.1">
    <property type="nucleotide sequence ID" value="NZ_JANUXX010000005.1"/>
</dbReference>
<accession>A0ABT2F8G8</accession>
<keyword evidence="3" id="KW-1185">Reference proteome</keyword>
<dbReference type="Pfam" id="PF03729">
    <property type="entry name" value="DUF308"/>
    <property type="match status" value="1"/>
</dbReference>
<keyword evidence="1" id="KW-0812">Transmembrane</keyword>
<proteinExistence type="predicted"/>
<evidence type="ECO:0000313" key="2">
    <source>
        <dbReference type="EMBL" id="MCS4488306.1"/>
    </source>
</evidence>
<organism evidence="2 3">
    <name type="scientific">Streptococcus sciuri</name>
    <dbReference type="NCBI Taxonomy" id="2973939"/>
    <lineage>
        <taxon>Bacteria</taxon>
        <taxon>Bacillati</taxon>
        <taxon>Bacillota</taxon>
        <taxon>Bacilli</taxon>
        <taxon>Lactobacillales</taxon>
        <taxon>Streptococcaceae</taxon>
        <taxon>Streptococcus</taxon>
    </lineage>
</organism>
<feature type="transmembrane region" description="Helical" evidence="1">
    <location>
        <begin position="59"/>
        <end position="76"/>
    </location>
</feature>
<dbReference type="InterPro" id="IPR052712">
    <property type="entry name" value="Acid_resist_chaperone_HdeD"/>
</dbReference>
<feature type="transmembrane region" description="Helical" evidence="1">
    <location>
        <begin position="29"/>
        <end position="47"/>
    </location>
</feature>